<protein>
    <recommendedName>
        <fullName evidence="3">BED-type domain-containing protein</fullName>
    </recommendedName>
</protein>
<dbReference type="OrthoDB" id="10520381at2759"/>
<proteinExistence type="predicted"/>
<evidence type="ECO:0000313" key="2">
    <source>
        <dbReference type="Proteomes" id="UP000759131"/>
    </source>
</evidence>
<evidence type="ECO:0000313" key="1">
    <source>
        <dbReference type="EMBL" id="CAD7621996.1"/>
    </source>
</evidence>
<dbReference type="EMBL" id="CAJPIZ010000872">
    <property type="protein sequence ID" value="CAG2102426.1"/>
    <property type="molecule type" value="Genomic_DNA"/>
</dbReference>
<gene>
    <name evidence="1" type="ORF">OSB1V03_LOCUS2465</name>
</gene>
<evidence type="ECO:0008006" key="3">
    <source>
        <dbReference type="Google" id="ProtNLM"/>
    </source>
</evidence>
<keyword evidence="2" id="KW-1185">Reference proteome</keyword>
<dbReference type="EMBL" id="OC855447">
    <property type="protein sequence ID" value="CAD7621996.1"/>
    <property type="molecule type" value="Genomic_DNA"/>
</dbReference>
<sequence>MDECDCDELMASIGHKVRQLVADGSGRTALLDDLTLIHNTYKAIIEWKVREICKLRHRLRQLSADQHIPYDDHSAQDVAIDDKNANNGVILANHLIPNNGQVDQMDGHNDNRVNNCTNSMHSRCTNAVQCVQILAVDNTDIDCPIDPNSGGMDSEDIETNSDDNNSVSDAFADNGYPKCCDTAECVEFEAKAGQRHSRSLVWKYFKYDSDTNITHCLVKECTSKGIKGKLAGNLKRHLRKHHKQFQQFTKAVNRLEMNITINKKVLNKCSMDSRTTSVGNEGNGERSFDLFEINDYFITNPKDDPMPSDTVYPNRRTTGGRKCESSVWRFFAYDSTENIAYCLVTNCKSKGIRGKLAGNLRKHLLTHKREFDELMARDAGYEQNETIEHKCNLISSKQYIYINS</sequence>
<reference evidence="1" key="1">
    <citation type="submission" date="2020-11" db="EMBL/GenBank/DDBJ databases">
        <authorList>
            <person name="Tran Van P."/>
        </authorList>
    </citation>
    <scope>NUCLEOTIDE SEQUENCE</scope>
</reference>
<dbReference type="Proteomes" id="UP000759131">
    <property type="component" value="Unassembled WGS sequence"/>
</dbReference>
<organism evidence="1">
    <name type="scientific">Medioppia subpectinata</name>
    <dbReference type="NCBI Taxonomy" id="1979941"/>
    <lineage>
        <taxon>Eukaryota</taxon>
        <taxon>Metazoa</taxon>
        <taxon>Ecdysozoa</taxon>
        <taxon>Arthropoda</taxon>
        <taxon>Chelicerata</taxon>
        <taxon>Arachnida</taxon>
        <taxon>Acari</taxon>
        <taxon>Acariformes</taxon>
        <taxon>Sarcoptiformes</taxon>
        <taxon>Oribatida</taxon>
        <taxon>Brachypylina</taxon>
        <taxon>Oppioidea</taxon>
        <taxon>Oppiidae</taxon>
        <taxon>Medioppia</taxon>
    </lineage>
</organism>
<dbReference type="AlphaFoldDB" id="A0A7R9PV42"/>
<accession>A0A7R9PV42</accession>
<name>A0A7R9PV42_9ACAR</name>